<dbReference type="SUPFAM" id="SSF54862">
    <property type="entry name" value="4Fe-4S ferredoxins"/>
    <property type="match status" value="1"/>
</dbReference>
<evidence type="ECO:0000256" key="1">
    <source>
        <dbReference type="ARBA" id="ARBA00005404"/>
    </source>
</evidence>
<dbReference type="Gene3D" id="4.10.260.20">
    <property type="entry name" value="Iron hydrogenase, small subunit"/>
    <property type="match status" value="1"/>
</dbReference>
<dbReference type="SUPFAM" id="SSF54292">
    <property type="entry name" value="2Fe-2S ferredoxin-like"/>
    <property type="match status" value="1"/>
</dbReference>
<accession>A0A9D1IH11</accession>
<dbReference type="InterPro" id="IPR009016">
    <property type="entry name" value="Fe_hydrogenase"/>
</dbReference>
<dbReference type="PROSITE" id="PS51085">
    <property type="entry name" value="2FE2S_FER_2"/>
    <property type="match status" value="1"/>
</dbReference>
<evidence type="ECO:0000259" key="7">
    <source>
        <dbReference type="PROSITE" id="PS51085"/>
    </source>
</evidence>
<dbReference type="AlphaFoldDB" id="A0A9D1IH11"/>
<dbReference type="InterPro" id="IPR017900">
    <property type="entry name" value="4Fe4S_Fe_S_CS"/>
</dbReference>
<evidence type="ECO:0000256" key="2">
    <source>
        <dbReference type="ARBA" id="ARBA00022485"/>
    </source>
</evidence>
<dbReference type="InterPro" id="IPR003149">
    <property type="entry name" value="Fe_hydrogenase_ssu"/>
</dbReference>
<dbReference type="InterPro" id="IPR004108">
    <property type="entry name" value="Fe_hydrogenase_lsu_C"/>
</dbReference>
<evidence type="ECO:0000256" key="4">
    <source>
        <dbReference type="ARBA" id="ARBA00022737"/>
    </source>
</evidence>
<dbReference type="Pfam" id="PF13510">
    <property type="entry name" value="Fer2_4"/>
    <property type="match status" value="1"/>
</dbReference>
<dbReference type="Gene3D" id="3.30.70.20">
    <property type="match status" value="1"/>
</dbReference>
<dbReference type="PROSITE" id="PS00198">
    <property type="entry name" value="4FE4S_FER_1"/>
    <property type="match status" value="1"/>
</dbReference>
<dbReference type="Proteomes" id="UP000824083">
    <property type="component" value="Unassembled WGS sequence"/>
</dbReference>
<keyword evidence="3" id="KW-0479">Metal-binding</keyword>
<dbReference type="GO" id="GO:0008901">
    <property type="term" value="F:ferredoxin hydrogenase activity"/>
    <property type="evidence" value="ECO:0007669"/>
    <property type="project" value="InterPro"/>
</dbReference>
<feature type="domain" description="4Fe-4S ferredoxin-type" evidence="8">
    <location>
        <begin position="188"/>
        <end position="217"/>
    </location>
</feature>
<keyword evidence="4" id="KW-0677">Repeat</keyword>
<evidence type="ECO:0000259" key="8">
    <source>
        <dbReference type="PROSITE" id="PS51379"/>
    </source>
</evidence>
<dbReference type="CDD" id="cd00207">
    <property type="entry name" value="fer2"/>
    <property type="match status" value="1"/>
</dbReference>
<reference evidence="10" key="2">
    <citation type="journal article" date="2021" name="PeerJ">
        <title>Extensive microbial diversity within the chicken gut microbiome revealed by metagenomics and culture.</title>
        <authorList>
            <person name="Gilroy R."/>
            <person name="Ravi A."/>
            <person name="Getino M."/>
            <person name="Pursley I."/>
            <person name="Horton D.L."/>
            <person name="Alikhan N.F."/>
            <person name="Baker D."/>
            <person name="Gharbi K."/>
            <person name="Hall N."/>
            <person name="Watson M."/>
            <person name="Adriaenssens E.M."/>
            <person name="Foster-Nyarko E."/>
            <person name="Jarju S."/>
            <person name="Secka A."/>
            <person name="Antonio M."/>
            <person name="Oren A."/>
            <person name="Chaudhuri R.R."/>
            <person name="La Ragione R."/>
            <person name="Hildebrand F."/>
            <person name="Pallen M.J."/>
        </authorList>
    </citation>
    <scope>NUCLEOTIDE SEQUENCE</scope>
    <source>
        <strain evidence="10">7463</strain>
    </source>
</reference>
<dbReference type="InterPro" id="IPR017896">
    <property type="entry name" value="4Fe4S_Fe-S-bd"/>
</dbReference>
<dbReference type="Pfam" id="PF10588">
    <property type="entry name" value="NADH-G_4Fe-4S_3"/>
    <property type="match status" value="1"/>
</dbReference>
<dbReference type="SMART" id="SM00929">
    <property type="entry name" value="NADH-G_4Fe-4S_3"/>
    <property type="match status" value="1"/>
</dbReference>
<dbReference type="FunFam" id="3.30.70.20:FF:000035">
    <property type="entry name" value="Iron hydrogenase 1"/>
    <property type="match status" value="1"/>
</dbReference>
<keyword evidence="5" id="KW-0408">Iron</keyword>
<dbReference type="InterPro" id="IPR036991">
    <property type="entry name" value="Fe_hydrogenase_ssu_sf"/>
</dbReference>
<evidence type="ECO:0000256" key="5">
    <source>
        <dbReference type="ARBA" id="ARBA00023004"/>
    </source>
</evidence>
<sequence length="614" mass="68010">MEKFAWFNGQKVPFKEGQTILQVAKSADIFIPTLCAFMPLNHTPGTCRMCLVEVFDEGSEEGKIVTACTTPVREGQRIFTRNERVRRMQQLQMQLLFADHDQDCMSCPRHGNCELQDVALFIGMPNNSIRPNFTAKRPYDDSSLGIVRDVNKCIRCGRCVEVCRQVQGIGALTIDNFGTLAGVAMTGAKRWADSTKCVQCGQCTLVCPTGALSEKDETDRVLNMIDDPETVTIVQMAPAVRVTLGEEFGLNAGENVEPLIVYALKHIGMDYVMDTNFAADVVIMEEGTELLQRLKARKEKKEAALPMFTSCCPGWINYVEKHVPMIMEYLSTTRSPQAVFGALAKALLPRKLNIPREKLRVISIMPCTAKKGEAQRPTLAREEGPDVDAVLTVRELAKLLRRCGMHLKNCKPMAHDQNLFTEYSGAGAIFGTTGGVMEAAVRTVYALTHDGVSMAPLVFEPARGLDGVKEAQADLGELGIVRLAIVHGLARTQALLDKMSAGEVVYDFVEVMACPGGCIAGGGTPRKKNNYQPYALKRQEALYKIDNEASIRESHKNPEITALYRDCLGEPGSHLAHELLHCEYRSKKAERQPSDIRKLWQALSARYTDTTKKR</sequence>
<gene>
    <name evidence="10" type="ORF">IAC56_02605</name>
</gene>
<dbReference type="GO" id="GO:0051539">
    <property type="term" value="F:4 iron, 4 sulfur cluster binding"/>
    <property type="evidence" value="ECO:0007669"/>
    <property type="project" value="UniProtKB-KW"/>
</dbReference>
<feature type="domain" description="4Fe-4S His(Cys)3-ligated-type" evidence="9">
    <location>
        <begin position="84"/>
        <end position="123"/>
    </location>
</feature>
<name>A0A9D1IH11_9BURK</name>
<feature type="domain" description="2Fe-2S ferredoxin-type" evidence="7">
    <location>
        <begin position="1"/>
        <end position="84"/>
    </location>
</feature>
<protein>
    <submittedName>
        <fullName evidence="10">Iron hydrogenase small subunit</fullName>
    </submittedName>
</protein>
<dbReference type="Pfam" id="PF02906">
    <property type="entry name" value="Fe_hyd_lg_C"/>
    <property type="match status" value="1"/>
</dbReference>
<reference evidence="10" key="1">
    <citation type="submission" date="2020-10" db="EMBL/GenBank/DDBJ databases">
        <authorList>
            <person name="Gilroy R."/>
        </authorList>
    </citation>
    <scope>NUCLEOTIDE SEQUENCE</scope>
    <source>
        <strain evidence="10">7463</strain>
    </source>
</reference>
<dbReference type="NCBIfam" id="TIGR02512">
    <property type="entry name" value="FeFe_hydrog_A"/>
    <property type="match status" value="1"/>
</dbReference>
<dbReference type="InterPro" id="IPR013352">
    <property type="entry name" value="Fe_hydrogenase_subset"/>
</dbReference>
<dbReference type="InterPro" id="IPR050340">
    <property type="entry name" value="Cytosolic_Fe-S_CAF"/>
</dbReference>
<evidence type="ECO:0000313" key="11">
    <source>
        <dbReference type="Proteomes" id="UP000824083"/>
    </source>
</evidence>
<evidence type="ECO:0000259" key="9">
    <source>
        <dbReference type="PROSITE" id="PS51839"/>
    </source>
</evidence>
<dbReference type="Gene3D" id="3.40.50.1780">
    <property type="match status" value="1"/>
</dbReference>
<dbReference type="PROSITE" id="PS51379">
    <property type="entry name" value="4FE4S_FER_2"/>
    <property type="match status" value="2"/>
</dbReference>
<dbReference type="GO" id="GO:0005506">
    <property type="term" value="F:iron ion binding"/>
    <property type="evidence" value="ECO:0007669"/>
    <property type="project" value="InterPro"/>
</dbReference>
<dbReference type="Pfam" id="PF02256">
    <property type="entry name" value="Fe_hyd_SSU"/>
    <property type="match status" value="1"/>
</dbReference>
<dbReference type="InterPro" id="IPR036010">
    <property type="entry name" value="2Fe-2S_ferredoxin-like_sf"/>
</dbReference>
<proteinExistence type="inferred from homology"/>
<comment type="caution">
    <text evidence="10">The sequence shown here is derived from an EMBL/GenBank/DDBJ whole genome shotgun (WGS) entry which is preliminary data.</text>
</comment>
<dbReference type="PROSITE" id="PS51839">
    <property type="entry name" value="4FE4S_HC3"/>
    <property type="match status" value="1"/>
</dbReference>
<dbReference type="InterPro" id="IPR001041">
    <property type="entry name" value="2Fe-2S_ferredoxin-type"/>
</dbReference>
<dbReference type="EMBL" id="DVMY01000047">
    <property type="protein sequence ID" value="HIU37148.1"/>
    <property type="molecule type" value="Genomic_DNA"/>
</dbReference>
<evidence type="ECO:0000256" key="6">
    <source>
        <dbReference type="ARBA" id="ARBA00023014"/>
    </source>
</evidence>
<dbReference type="Gene3D" id="3.10.20.740">
    <property type="match status" value="1"/>
</dbReference>
<feature type="domain" description="4Fe-4S ferredoxin-type" evidence="8">
    <location>
        <begin position="144"/>
        <end position="177"/>
    </location>
</feature>
<organism evidence="10 11">
    <name type="scientific">Candidatus Aphodousia faecigallinarum</name>
    <dbReference type="NCBI Taxonomy" id="2840677"/>
    <lineage>
        <taxon>Bacteria</taxon>
        <taxon>Pseudomonadati</taxon>
        <taxon>Pseudomonadota</taxon>
        <taxon>Betaproteobacteria</taxon>
        <taxon>Burkholderiales</taxon>
        <taxon>Sutterellaceae</taxon>
        <taxon>Sutterellaceae incertae sedis</taxon>
        <taxon>Candidatus Aphodousia</taxon>
    </lineage>
</organism>
<dbReference type="InterPro" id="IPR019574">
    <property type="entry name" value="NADH_UbQ_OxRdtase_Gsu_4Fe4S-bd"/>
</dbReference>
<dbReference type="SMART" id="SM00902">
    <property type="entry name" value="Fe_hyd_SSU"/>
    <property type="match status" value="1"/>
</dbReference>
<keyword evidence="6" id="KW-0411">Iron-sulfur</keyword>
<evidence type="ECO:0000256" key="3">
    <source>
        <dbReference type="ARBA" id="ARBA00022723"/>
    </source>
</evidence>
<dbReference type="SUPFAM" id="SSF53920">
    <property type="entry name" value="Fe-only hydrogenase"/>
    <property type="match status" value="1"/>
</dbReference>
<dbReference type="Pfam" id="PF12838">
    <property type="entry name" value="Fer4_7"/>
    <property type="match status" value="1"/>
</dbReference>
<evidence type="ECO:0000313" key="10">
    <source>
        <dbReference type="EMBL" id="HIU37148.1"/>
    </source>
</evidence>
<dbReference type="Gene3D" id="3.40.950.10">
    <property type="entry name" value="Fe-only Hydrogenase (Larger Subunit), Chain L, domain 3"/>
    <property type="match status" value="1"/>
</dbReference>
<dbReference type="PANTHER" id="PTHR11615">
    <property type="entry name" value="NITRATE, FORMATE, IRON DEHYDROGENASE"/>
    <property type="match status" value="1"/>
</dbReference>
<comment type="similarity">
    <text evidence="1">Belongs to the complex I 75 kDa subunit family.</text>
</comment>
<keyword evidence="2" id="KW-0004">4Fe-4S</keyword>